<accession>A0A2W5NYA9</accession>
<evidence type="ECO:0000259" key="1">
    <source>
        <dbReference type="Pfam" id="PF00326"/>
    </source>
</evidence>
<dbReference type="Proteomes" id="UP000249229">
    <property type="component" value="Unassembled WGS sequence"/>
</dbReference>
<name>A0A2W5NYA9_9SPHN</name>
<dbReference type="AlphaFoldDB" id="A0A2W5NYA9"/>
<evidence type="ECO:0000313" key="2">
    <source>
        <dbReference type="EMBL" id="PZQ58506.1"/>
    </source>
</evidence>
<comment type="caution">
    <text evidence="2">The sequence shown here is derived from an EMBL/GenBank/DDBJ whole genome shotgun (WGS) entry which is preliminary data.</text>
</comment>
<dbReference type="Pfam" id="PF00326">
    <property type="entry name" value="Peptidase_S9"/>
    <property type="match status" value="1"/>
</dbReference>
<dbReference type="GO" id="GO:0006508">
    <property type="term" value="P:proteolysis"/>
    <property type="evidence" value="ECO:0007669"/>
    <property type="project" value="InterPro"/>
</dbReference>
<dbReference type="GO" id="GO:0008236">
    <property type="term" value="F:serine-type peptidase activity"/>
    <property type="evidence" value="ECO:0007669"/>
    <property type="project" value="InterPro"/>
</dbReference>
<dbReference type="EMBL" id="QFQI01000016">
    <property type="protein sequence ID" value="PZQ58506.1"/>
    <property type="molecule type" value="Genomic_DNA"/>
</dbReference>
<evidence type="ECO:0000313" key="3">
    <source>
        <dbReference type="Proteomes" id="UP000249229"/>
    </source>
</evidence>
<dbReference type="SUPFAM" id="SSF53474">
    <property type="entry name" value="alpha/beta-Hydrolases"/>
    <property type="match status" value="1"/>
</dbReference>
<reference evidence="2 3" key="1">
    <citation type="submission" date="2017-08" db="EMBL/GenBank/DDBJ databases">
        <title>Infants hospitalized years apart are colonized by the same room-sourced microbial strains.</title>
        <authorList>
            <person name="Brooks B."/>
            <person name="Olm M.R."/>
            <person name="Firek B.A."/>
            <person name="Baker R."/>
            <person name="Thomas B.C."/>
            <person name="Morowitz M.J."/>
            <person name="Banfield J.F."/>
        </authorList>
    </citation>
    <scope>NUCLEOTIDE SEQUENCE [LARGE SCALE GENOMIC DNA]</scope>
    <source>
        <strain evidence="2">S2_005_001_R1_22</strain>
    </source>
</reference>
<dbReference type="InterPro" id="IPR029058">
    <property type="entry name" value="AB_hydrolase_fold"/>
</dbReference>
<feature type="domain" description="Peptidase S9 prolyl oligopeptidase catalytic" evidence="1">
    <location>
        <begin position="61"/>
        <end position="189"/>
    </location>
</feature>
<gene>
    <name evidence="2" type="ORF">DI544_13925</name>
</gene>
<sequence length="292" mass="31842">MAPLVVDLHQWGETEAGSLGNDVRLDRLASARGWNYIRPALAGPNNTPDACCSPAVTDGVRAAVDYAIAHGHVDQRAIYVVGISGGAYTALCSLHAGNIPVRRYIAWVPITDLEAWYDHHAFDHYGSDIRQCTGSGKGGLNVAEARRRSPMFMPLPAHMPAIHLYHGIRDGMVTSVSPDQSVAWFNRVALHSGHANQMMSDATRLDMLDRRIGPDQIAGRTVAGRRIHFDRQAGTTRLTLFEGDHEGFMVPTMAELDADYRTLVAPRPSPAARVLDAARDGARQIRAAVHDL</sequence>
<organism evidence="2 3">
    <name type="scientific">Sphingomonas taxi</name>
    <dbReference type="NCBI Taxonomy" id="1549858"/>
    <lineage>
        <taxon>Bacteria</taxon>
        <taxon>Pseudomonadati</taxon>
        <taxon>Pseudomonadota</taxon>
        <taxon>Alphaproteobacteria</taxon>
        <taxon>Sphingomonadales</taxon>
        <taxon>Sphingomonadaceae</taxon>
        <taxon>Sphingomonas</taxon>
    </lineage>
</organism>
<proteinExistence type="predicted"/>
<dbReference type="Gene3D" id="3.40.50.1820">
    <property type="entry name" value="alpha/beta hydrolase"/>
    <property type="match status" value="1"/>
</dbReference>
<dbReference type="InterPro" id="IPR001375">
    <property type="entry name" value="Peptidase_S9_cat"/>
</dbReference>
<protein>
    <recommendedName>
        <fullName evidence="1">Peptidase S9 prolyl oligopeptidase catalytic domain-containing protein</fullName>
    </recommendedName>
</protein>